<name>A0A8S2FGK4_9BILA</name>
<evidence type="ECO:0000313" key="2">
    <source>
        <dbReference type="EMBL" id="CAF1460650.1"/>
    </source>
</evidence>
<dbReference type="PROSITE" id="PS00671">
    <property type="entry name" value="D_2_HYDROXYACID_DH_3"/>
    <property type="match status" value="1"/>
</dbReference>
<dbReference type="InterPro" id="IPR006139">
    <property type="entry name" value="D-isomer_2_OHA_DH_cat_dom"/>
</dbReference>
<dbReference type="GO" id="GO:0004617">
    <property type="term" value="F:phosphoglycerate dehydrogenase activity"/>
    <property type="evidence" value="ECO:0007669"/>
    <property type="project" value="TreeGrafter"/>
</dbReference>
<feature type="non-terminal residue" evidence="2">
    <location>
        <position position="1"/>
    </location>
</feature>
<dbReference type="PANTHER" id="PTHR42938:SF22">
    <property type="entry name" value="D-3-PHOSPHOGLYCERATE DEHYDROGENASE"/>
    <property type="match status" value="1"/>
</dbReference>
<dbReference type="EMBL" id="CAJNOK010030491">
    <property type="protein sequence ID" value="CAF1460650.1"/>
    <property type="molecule type" value="Genomic_DNA"/>
</dbReference>
<evidence type="ECO:0000313" key="3">
    <source>
        <dbReference type="EMBL" id="CAF4254019.1"/>
    </source>
</evidence>
<dbReference type="AlphaFoldDB" id="A0A8S2FGK4"/>
<proteinExistence type="predicted"/>
<accession>A0A8S2FGK4</accession>
<organism evidence="2 4">
    <name type="scientific">Didymodactylos carnosus</name>
    <dbReference type="NCBI Taxonomy" id="1234261"/>
    <lineage>
        <taxon>Eukaryota</taxon>
        <taxon>Metazoa</taxon>
        <taxon>Spiralia</taxon>
        <taxon>Gnathifera</taxon>
        <taxon>Rotifera</taxon>
        <taxon>Eurotatoria</taxon>
        <taxon>Bdelloidea</taxon>
        <taxon>Philodinida</taxon>
        <taxon>Philodinidae</taxon>
        <taxon>Didymodactylos</taxon>
    </lineage>
</organism>
<dbReference type="EMBL" id="CAJOBA010052360">
    <property type="protein sequence ID" value="CAF4254019.1"/>
    <property type="molecule type" value="Genomic_DNA"/>
</dbReference>
<evidence type="ECO:0000259" key="1">
    <source>
        <dbReference type="Pfam" id="PF00389"/>
    </source>
</evidence>
<dbReference type="GO" id="GO:0051287">
    <property type="term" value="F:NAD binding"/>
    <property type="evidence" value="ECO:0007669"/>
    <property type="project" value="InterPro"/>
</dbReference>
<protein>
    <recommendedName>
        <fullName evidence="1">D-isomer specific 2-hydroxyacid dehydrogenase catalytic domain-containing protein</fullName>
    </recommendedName>
</protein>
<comment type="caution">
    <text evidence="2">The sequence shown here is derived from an EMBL/GenBank/DDBJ whole genome shotgun (WGS) entry which is preliminary data.</text>
</comment>
<feature type="domain" description="D-isomer specific 2-hydroxyacid dehydrogenase catalytic" evidence="1">
    <location>
        <begin position="15"/>
        <end position="119"/>
    </location>
</feature>
<sequence length="157" mass="16949">VDHFKMETYSDMSNVLITDDVDQQCVDILQSIGFNIENDLSSAKNSEQLIEKMKSQKIIENSPHLKLIGRAGTGTDNIDTDSATKRGVLVMNTPGANTLSAAEHTCGLICSLSRSIPAACTSIKSGVWERNLINAESLSKCKIGVRIVNVARGVIVD</sequence>
<dbReference type="InterPro" id="IPR029753">
    <property type="entry name" value="D-isomer_DH_CS"/>
</dbReference>
<dbReference type="Pfam" id="PF00389">
    <property type="entry name" value="2-Hacid_dh"/>
    <property type="match status" value="1"/>
</dbReference>
<dbReference type="SUPFAM" id="SSF52283">
    <property type="entry name" value="Formate/glycerate dehydrogenase catalytic domain-like"/>
    <property type="match status" value="1"/>
</dbReference>
<reference evidence="2" key="1">
    <citation type="submission" date="2021-02" db="EMBL/GenBank/DDBJ databases">
        <authorList>
            <person name="Nowell W R."/>
        </authorList>
    </citation>
    <scope>NUCLEOTIDE SEQUENCE</scope>
</reference>
<dbReference type="Proteomes" id="UP000677228">
    <property type="component" value="Unassembled WGS sequence"/>
</dbReference>
<dbReference type="PANTHER" id="PTHR42938">
    <property type="entry name" value="FORMATE DEHYDROGENASE 1"/>
    <property type="match status" value="1"/>
</dbReference>
<evidence type="ECO:0000313" key="4">
    <source>
        <dbReference type="Proteomes" id="UP000677228"/>
    </source>
</evidence>
<dbReference type="Gene3D" id="3.40.50.720">
    <property type="entry name" value="NAD(P)-binding Rossmann-like Domain"/>
    <property type="match status" value="3"/>
</dbReference>
<gene>
    <name evidence="2" type="ORF">OVA965_LOCUS35224</name>
    <name evidence="3" type="ORF">TMI583_LOCUS36187</name>
</gene>
<dbReference type="Proteomes" id="UP000682733">
    <property type="component" value="Unassembled WGS sequence"/>
</dbReference>